<accession>A0A7T3V422</accession>
<gene>
    <name evidence="1" type="ORF">IWA51_07070</name>
</gene>
<dbReference type="Proteomes" id="UP000595224">
    <property type="component" value="Chromosome"/>
</dbReference>
<dbReference type="RefSeq" id="WP_198441916.1">
    <property type="nucleotide sequence ID" value="NZ_CBCSHE010000042.1"/>
</dbReference>
<name>A0A7T3V422_9SPIR</name>
<dbReference type="SUPFAM" id="SSF46785">
    <property type="entry name" value="Winged helix' DNA-binding domain"/>
    <property type="match status" value="1"/>
</dbReference>
<evidence type="ECO:0000313" key="2">
    <source>
        <dbReference type="Proteomes" id="UP000595224"/>
    </source>
</evidence>
<reference evidence="1 2" key="1">
    <citation type="submission" date="2020-11" db="EMBL/GenBank/DDBJ databases">
        <title>Treponema Peruensis nv. sp., first commensal Treponema isolated from human feces.</title>
        <authorList>
            <person name="Belkhou C."/>
            <person name="Raes J."/>
        </authorList>
    </citation>
    <scope>NUCLEOTIDE SEQUENCE [LARGE SCALE GENOMIC DNA]</scope>
    <source>
        <strain evidence="1 2">RCC2812</strain>
    </source>
</reference>
<dbReference type="InterPro" id="IPR036388">
    <property type="entry name" value="WH-like_DNA-bd_sf"/>
</dbReference>
<dbReference type="EMBL" id="CP064936">
    <property type="protein sequence ID" value="QQA00041.1"/>
    <property type="molecule type" value="Genomic_DNA"/>
</dbReference>
<dbReference type="KEGG" id="tper:IWA51_07070"/>
<dbReference type="Pfam" id="PF09639">
    <property type="entry name" value="YjcQ"/>
    <property type="match status" value="1"/>
</dbReference>
<dbReference type="AlphaFoldDB" id="A0A7T3V422"/>
<proteinExistence type="predicted"/>
<protein>
    <submittedName>
        <fullName evidence="1">Uncharacterized protein</fullName>
    </submittedName>
</protein>
<keyword evidence="2" id="KW-1185">Reference proteome</keyword>
<dbReference type="Gene3D" id="1.10.10.10">
    <property type="entry name" value="Winged helix-like DNA-binding domain superfamily/Winged helix DNA-binding domain"/>
    <property type="match status" value="1"/>
</dbReference>
<dbReference type="InterPro" id="IPR018597">
    <property type="entry name" value="Phage_Tuc2009_YjcQ"/>
</dbReference>
<organism evidence="1 2">
    <name type="scientific">Treponema peruense</name>
    <dbReference type="NCBI Taxonomy" id="2787628"/>
    <lineage>
        <taxon>Bacteria</taxon>
        <taxon>Pseudomonadati</taxon>
        <taxon>Spirochaetota</taxon>
        <taxon>Spirochaetia</taxon>
        <taxon>Spirochaetales</taxon>
        <taxon>Treponemataceae</taxon>
        <taxon>Treponema</taxon>
    </lineage>
</organism>
<evidence type="ECO:0000313" key="1">
    <source>
        <dbReference type="EMBL" id="QQA00041.1"/>
    </source>
</evidence>
<sequence length="105" mass="11963">MTDNFKIIYKILTAFEKSLDISDFDLNEISADKLGISQTRLTKYFQMLVNAGYLSGISFRENITGEIDIIAENPLITIKGLEYLSENSIMQRMYKTAKGIKDIIN</sequence>
<dbReference type="InterPro" id="IPR036390">
    <property type="entry name" value="WH_DNA-bd_sf"/>
</dbReference>